<keyword evidence="3" id="KW-0560">Oxidoreductase</keyword>
<dbReference type="AlphaFoldDB" id="A0A848LHS1"/>
<dbReference type="PANTHER" id="PTHR43563:SF1">
    <property type="entry name" value="AMINE OXIDASE [FLAVIN-CONTAINING] B"/>
    <property type="match status" value="1"/>
</dbReference>
<feature type="binding site" evidence="4">
    <location>
        <position position="413"/>
    </location>
    <ligand>
        <name>substrate</name>
    </ligand>
</feature>
<evidence type="ECO:0000256" key="1">
    <source>
        <dbReference type="ARBA" id="ARBA00001974"/>
    </source>
</evidence>
<evidence type="ECO:0000256" key="4">
    <source>
        <dbReference type="PIRSR" id="PIRSR601613-1"/>
    </source>
</evidence>
<dbReference type="SUPFAM" id="SSF54373">
    <property type="entry name" value="FAD-linked reductases, C-terminal domain"/>
    <property type="match status" value="1"/>
</dbReference>
<feature type="binding site" evidence="4">
    <location>
        <position position="307"/>
    </location>
    <ligand>
        <name>FAD</name>
        <dbReference type="ChEBI" id="CHEBI:57692"/>
    </ligand>
</feature>
<evidence type="ECO:0000256" key="2">
    <source>
        <dbReference type="ARBA" id="ARBA00005995"/>
    </source>
</evidence>
<protein>
    <submittedName>
        <fullName evidence="7">Flavin monoamine oxidase family protein</fullName>
    </submittedName>
</protein>
<dbReference type="PRINTS" id="PR00757">
    <property type="entry name" value="AMINEOXDASEF"/>
</dbReference>
<evidence type="ECO:0000313" key="8">
    <source>
        <dbReference type="Proteomes" id="UP000518300"/>
    </source>
</evidence>
<dbReference type="InterPro" id="IPR050703">
    <property type="entry name" value="Flavin_MAO"/>
</dbReference>
<sequence length="538" mass="57862">MGGIVAPGRARGDVRETPPWPRGSRPYALSFPPRPGETARRTLAKAPLPGSQHPLLARPSRHAPGVKSRAGGHMDASAVDAVIVGAGVAGLTAARALRRVGFSVAVLEARERVGGRTLSQSLGGEVVDLGGQWVGPQQRHVLRLADELGLRRFPQHHRGTKVLEVRGERRTYRGQVPSLPLLSLLDLQRVIWKLDGLAKRVPLERPGAAPRAAEWDALTLEEWKQRHVPTWGARAALDIATRAVFAAEPSELSFLHFLFYVHSNHGLMPLTTIEGGAQAERFTGGAQTLGLRMAGELGARVHLSTPVRAVLQDEGGVTVTADGDRAWRARYAVVAVPPALAERIDFGAALPPERRRAHADLPMGSVIKVVATYERPFWREAGFSGEAVSDTGPVRLCFDDCSADGHHPALVGFFLGETARQWTHRPPAERRRAALESFARFFGPQALRPTAVADLDWIAEPWSKGCYVGLPRPGALTAIGDALRAPFGRVHWAGTETALEGCGYLDGAVESGERAATELAARLSLPATSPSRVQVVTG</sequence>
<proteinExistence type="inferred from homology"/>
<name>A0A848LHS1_9BACT</name>
<feature type="region of interest" description="Disordered" evidence="5">
    <location>
        <begin position="1"/>
        <end position="72"/>
    </location>
</feature>
<dbReference type="SUPFAM" id="SSF51905">
    <property type="entry name" value="FAD/NAD(P)-binding domain"/>
    <property type="match status" value="1"/>
</dbReference>
<dbReference type="Proteomes" id="UP000518300">
    <property type="component" value="Unassembled WGS sequence"/>
</dbReference>
<dbReference type="InterPro" id="IPR001613">
    <property type="entry name" value="Flavin_amine_oxidase"/>
</dbReference>
<dbReference type="InterPro" id="IPR002937">
    <property type="entry name" value="Amino_oxidase"/>
</dbReference>
<reference evidence="7 8" key="1">
    <citation type="submission" date="2020-04" db="EMBL/GenBank/DDBJ databases">
        <title>Draft genome of Pyxidicoccus fallax type strain.</title>
        <authorList>
            <person name="Whitworth D.E."/>
        </authorList>
    </citation>
    <scope>NUCLEOTIDE SEQUENCE [LARGE SCALE GENOMIC DNA]</scope>
    <source>
        <strain evidence="7 8">DSM 14698</strain>
    </source>
</reference>
<dbReference type="RefSeq" id="WP_169346405.1">
    <property type="nucleotide sequence ID" value="NZ_JABBJJ010000088.1"/>
</dbReference>
<keyword evidence="8" id="KW-1185">Reference proteome</keyword>
<dbReference type="Gene3D" id="3.90.660.10">
    <property type="match status" value="1"/>
</dbReference>
<evidence type="ECO:0000256" key="5">
    <source>
        <dbReference type="SAM" id="MobiDB-lite"/>
    </source>
</evidence>
<dbReference type="GO" id="GO:0016491">
    <property type="term" value="F:oxidoreductase activity"/>
    <property type="evidence" value="ECO:0007669"/>
    <property type="project" value="UniProtKB-KW"/>
</dbReference>
<comment type="cofactor">
    <cofactor evidence="1">
        <name>FAD</name>
        <dbReference type="ChEBI" id="CHEBI:57692"/>
    </cofactor>
</comment>
<comment type="similarity">
    <text evidence="2">Belongs to the flavin monoamine oxidase family.</text>
</comment>
<dbReference type="Gene3D" id="3.50.50.60">
    <property type="entry name" value="FAD/NAD(P)-binding domain"/>
    <property type="match status" value="1"/>
</dbReference>
<comment type="caution">
    <text evidence="7">The sequence shown here is derived from an EMBL/GenBank/DDBJ whole genome shotgun (WGS) entry which is preliminary data.</text>
</comment>
<organism evidence="7 8">
    <name type="scientific">Pyxidicoccus fallax</name>
    <dbReference type="NCBI Taxonomy" id="394095"/>
    <lineage>
        <taxon>Bacteria</taxon>
        <taxon>Pseudomonadati</taxon>
        <taxon>Myxococcota</taxon>
        <taxon>Myxococcia</taxon>
        <taxon>Myxococcales</taxon>
        <taxon>Cystobacterineae</taxon>
        <taxon>Myxococcaceae</taxon>
        <taxon>Pyxidicoccus</taxon>
    </lineage>
</organism>
<dbReference type="PANTHER" id="PTHR43563">
    <property type="entry name" value="AMINE OXIDASE"/>
    <property type="match status" value="1"/>
</dbReference>
<feature type="binding site" evidence="4">
    <location>
        <position position="496"/>
    </location>
    <ligand>
        <name>FAD</name>
        <dbReference type="ChEBI" id="CHEBI:57692"/>
    </ligand>
</feature>
<feature type="binding site" evidence="4">
    <location>
        <begin position="108"/>
        <end position="109"/>
    </location>
    <ligand>
        <name>FAD</name>
        <dbReference type="ChEBI" id="CHEBI:57692"/>
    </ligand>
</feature>
<evidence type="ECO:0000256" key="3">
    <source>
        <dbReference type="ARBA" id="ARBA00023002"/>
    </source>
</evidence>
<gene>
    <name evidence="7" type="ORF">HG543_19975</name>
</gene>
<dbReference type="EMBL" id="JABBJJ010000088">
    <property type="protein sequence ID" value="NMO17121.1"/>
    <property type="molecule type" value="Genomic_DNA"/>
</dbReference>
<evidence type="ECO:0000313" key="7">
    <source>
        <dbReference type="EMBL" id="NMO17121.1"/>
    </source>
</evidence>
<feature type="domain" description="Amine oxidase" evidence="6">
    <location>
        <begin position="88"/>
        <end position="519"/>
    </location>
</feature>
<dbReference type="Pfam" id="PF01593">
    <property type="entry name" value="Amino_oxidase"/>
    <property type="match status" value="1"/>
</dbReference>
<accession>A0A848LHS1</accession>
<evidence type="ECO:0000259" key="6">
    <source>
        <dbReference type="Pfam" id="PF01593"/>
    </source>
</evidence>
<dbReference type="Gene3D" id="1.10.405.10">
    <property type="entry name" value="Guanine Nucleotide Dissociation Inhibitor, domain 1"/>
    <property type="match status" value="1"/>
</dbReference>
<dbReference type="InterPro" id="IPR036188">
    <property type="entry name" value="FAD/NAD-bd_sf"/>
</dbReference>